<name>A0A841JUL7_9BACT</name>
<evidence type="ECO:0000259" key="7">
    <source>
        <dbReference type="Pfam" id="PF01709"/>
    </source>
</evidence>
<dbReference type="Pfam" id="PF01709">
    <property type="entry name" value="Transcrip_reg"/>
    <property type="match status" value="1"/>
</dbReference>
<dbReference type="RefSeq" id="WP_050062322.1">
    <property type="nucleotide sequence ID" value="NZ_JACHEK010000002.1"/>
</dbReference>
<gene>
    <name evidence="9" type="ORF">HNQ77_001393</name>
</gene>
<dbReference type="InterPro" id="IPR026564">
    <property type="entry name" value="Transcrip_reg_TACO1-like_dom3"/>
</dbReference>
<feature type="domain" description="TACO1/YebC-like N-terminal" evidence="8">
    <location>
        <begin position="5"/>
        <end position="76"/>
    </location>
</feature>
<evidence type="ECO:0000256" key="2">
    <source>
        <dbReference type="ARBA" id="ARBA00022490"/>
    </source>
</evidence>
<dbReference type="HAMAP" id="MF_00693">
    <property type="entry name" value="Transcrip_reg_TACO1"/>
    <property type="match status" value="1"/>
</dbReference>
<keyword evidence="3 6" id="KW-0805">Transcription regulation</keyword>
<evidence type="ECO:0000313" key="9">
    <source>
        <dbReference type="EMBL" id="MBB6143449.1"/>
    </source>
</evidence>
<sequence>MSGHSKWATIKHKKGALDAKRGKIFTRLIKEITIAARTGGGDPDGNPRLRSAILAAKAENMPADNIKRAVQRGTGEIPGLQYEEISFEGYGPGGVAIIVDATTDNRNRAVSEIRHSFSKHGGNLGEPNSVRFMFSKKGVIAVSKDVADEDTLMGIVLEAGGEDLNDEGDTWEILTEPNSYEAVAQAVRDAKIETVMSEITMVASTYTKLEGAVAAQMLRLLDALDDNDDVQNVYSNLDIDAKQLEEVAG</sequence>
<dbReference type="InterPro" id="IPR049083">
    <property type="entry name" value="TACO1_YebC_N"/>
</dbReference>
<dbReference type="PANTHER" id="PTHR12532:SF6">
    <property type="entry name" value="TRANSCRIPTIONAL REGULATORY PROTEIN YEBC-RELATED"/>
    <property type="match status" value="1"/>
</dbReference>
<proteinExistence type="inferred from homology"/>
<evidence type="ECO:0000256" key="1">
    <source>
        <dbReference type="ARBA" id="ARBA00008724"/>
    </source>
</evidence>
<evidence type="ECO:0000313" key="10">
    <source>
        <dbReference type="Proteomes" id="UP000538666"/>
    </source>
</evidence>
<comment type="similarity">
    <text evidence="1 6">Belongs to the TACO1 family.</text>
</comment>
<dbReference type="FunFam" id="1.10.10.200:FF:000002">
    <property type="entry name" value="Probable transcriptional regulatory protein CLM62_37755"/>
    <property type="match status" value="1"/>
</dbReference>
<dbReference type="NCBIfam" id="NF001030">
    <property type="entry name" value="PRK00110.1"/>
    <property type="match status" value="1"/>
</dbReference>
<dbReference type="Gene3D" id="3.30.70.980">
    <property type="match status" value="2"/>
</dbReference>
<protein>
    <recommendedName>
        <fullName evidence="6">Probable transcriptional regulatory protein HNQ77_001393</fullName>
    </recommendedName>
</protein>
<dbReference type="NCBIfam" id="NF009044">
    <property type="entry name" value="PRK12378.1"/>
    <property type="match status" value="1"/>
</dbReference>
<comment type="caution">
    <text evidence="9">The sequence shown here is derived from an EMBL/GenBank/DDBJ whole genome shotgun (WGS) entry which is preliminary data.</text>
</comment>
<evidence type="ECO:0000256" key="5">
    <source>
        <dbReference type="ARBA" id="ARBA00023163"/>
    </source>
</evidence>
<feature type="domain" description="TACO1/YebC-like second and third" evidence="7">
    <location>
        <begin position="82"/>
        <end position="237"/>
    </location>
</feature>
<evidence type="ECO:0000256" key="3">
    <source>
        <dbReference type="ARBA" id="ARBA00023015"/>
    </source>
</evidence>
<evidence type="ECO:0000256" key="6">
    <source>
        <dbReference type="HAMAP-Rule" id="MF_00693"/>
    </source>
</evidence>
<evidence type="ECO:0000256" key="4">
    <source>
        <dbReference type="ARBA" id="ARBA00023125"/>
    </source>
</evidence>
<organism evidence="9 10">
    <name type="scientific">Silvibacterium bohemicum</name>
    <dbReference type="NCBI Taxonomy" id="1577686"/>
    <lineage>
        <taxon>Bacteria</taxon>
        <taxon>Pseudomonadati</taxon>
        <taxon>Acidobacteriota</taxon>
        <taxon>Terriglobia</taxon>
        <taxon>Terriglobales</taxon>
        <taxon>Acidobacteriaceae</taxon>
        <taxon>Silvibacterium</taxon>
    </lineage>
</organism>
<dbReference type="Gene3D" id="1.10.10.200">
    <property type="match status" value="1"/>
</dbReference>
<keyword evidence="4 6" id="KW-0238">DNA-binding</keyword>
<dbReference type="AlphaFoldDB" id="A0A841JUL7"/>
<dbReference type="NCBIfam" id="TIGR01033">
    <property type="entry name" value="YebC/PmpR family DNA-binding transcriptional regulator"/>
    <property type="match status" value="1"/>
</dbReference>
<comment type="subcellular location">
    <subcellularLocation>
        <location evidence="6">Cytoplasm</location>
    </subcellularLocation>
</comment>
<dbReference type="InterPro" id="IPR029072">
    <property type="entry name" value="YebC-like"/>
</dbReference>
<dbReference type="SUPFAM" id="SSF75625">
    <property type="entry name" value="YebC-like"/>
    <property type="match status" value="1"/>
</dbReference>
<accession>A0A841JUL7</accession>
<dbReference type="InterPro" id="IPR048300">
    <property type="entry name" value="TACO1_YebC-like_2nd/3rd_dom"/>
</dbReference>
<keyword evidence="5 6" id="KW-0804">Transcription</keyword>
<dbReference type="InterPro" id="IPR002876">
    <property type="entry name" value="Transcrip_reg_TACO1-like"/>
</dbReference>
<dbReference type="OrthoDB" id="9781053at2"/>
<dbReference type="PANTHER" id="PTHR12532">
    <property type="entry name" value="TRANSLATIONAL ACTIVATOR OF CYTOCHROME C OXIDASE 1"/>
    <property type="match status" value="1"/>
</dbReference>
<reference evidence="9 10" key="1">
    <citation type="submission" date="2020-08" db="EMBL/GenBank/DDBJ databases">
        <title>Genomic Encyclopedia of Type Strains, Phase IV (KMG-IV): sequencing the most valuable type-strain genomes for metagenomic binning, comparative biology and taxonomic classification.</title>
        <authorList>
            <person name="Goeker M."/>
        </authorList>
    </citation>
    <scope>NUCLEOTIDE SEQUENCE [LARGE SCALE GENOMIC DNA]</scope>
    <source>
        <strain evidence="9 10">DSM 103733</strain>
    </source>
</reference>
<keyword evidence="10" id="KW-1185">Reference proteome</keyword>
<dbReference type="GO" id="GO:0006355">
    <property type="term" value="P:regulation of DNA-templated transcription"/>
    <property type="evidence" value="ECO:0007669"/>
    <property type="project" value="UniProtKB-UniRule"/>
</dbReference>
<dbReference type="GO" id="GO:0003677">
    <property type="term" value="F:DNA binding"/>
    <property type="evidence" value="ECO:0007669"/>
    <property type="project" value="UniProtKB-UniRule"/>
</dbReference>
<dbReference type="Pfam" id="PF20772">
    <property type="entry name" value="TACO1_YebC_N"/>
    <property type="match status" value="1"/>
</dbReference>
<dbReference type="EMBL" id="JACHEK010000002">
    <property type="protein sequence ID" value="MBB6143449.1"/>
    <property type="molecule type" value="Genomic_DNA"/>
</dbReference>
<dbReference type="GO" id="GO:0005829">
    <property type="term" value="C:cytosol"/>
    <property type="evidence" value="ECO:0007669"/>
    <property type="project" value="TreeGrafter"/>
</dbReference>
<dbReference type="Proteomes" id="UP000538666">
    <property type="component" value="Unassembled WGS sequence"/>
</dbReference>
<keyword evidence="2 6" id="KW-0963">Cytoplasm</keyword>
<evidence type="ECO:0000259" key="8">
    <source>
        <dbReference type="Pfam" id="PF20772"/>
    </source>
</evidence>
<dbReference type="InterPro" id="IPR017856">
    <property type="entry name" value="Integrase-like_N"/>
</dbReference>